<name>A0AC59Z3J2_RANTA</name>
<sequence length="103" mass="11712">MARTEPEPPGVRSTLDPRRPTSPLMPRWAWLLLRVSLVTKWCLTTLQPQTVAHHAPLSLGFPIAFKVTFQSCLCFYRGITIEVYHRIMLSSNKAVISFSSVWA</sequence>
<dbReference type="Proteomes" id="UP001162501">
    <property type="component" value="Chromosome 23"/>
</dbReference>
<reference evidence="1" key="1">
    <citation type="submission" date="2023-05" db="EMBL/GenBank/DDBJ databases">
        <authorList>
            <consortium name="ELIXIR-Norway"/>
        </authorList>
    </citation>
    <scope>NUCLEOTIDE SEQUENCE</scope>
</reference>
<evidence type="ECO:0000313" key="2">
    <source>
        <dbReference type="Proteomes" id="UP001162501"/>
    </source>
</evidence>
<reference evidence="1" key="2">
    <citation type="submission" date="2025-03" db="EMBL/GenBank/DDBJ databases">
        <authorList>
            <consortium name="ELIXIR-Norway"/>
            <consortium name="Elixir Norway"/>
        </authorList>
    </citation>
    <scope>NUCLEOTIDE SEQUENCE</scope>
</reference>
<protein>
    <submittedName>
        <fullName evidence="1">Uncharacterized protein</fullName>
    </submittedName>
</protein>
<dbReference type="EMBL" id="OX596107">
    <property type="protein sequence ID" value="CAN0195749.1"/>
    <property type="molecule type" value="Genomic_DNA"/>
</dbReference>
<organism evidence="1 2">
    <name type="scientific">Rangifer tarandus platyrhynchus</name>
    <name type="common">Svalbard reindeer</name>
    <dbReference type="NCBI Taxonomy" id="3082113"/>
    <lineage>
        <taxon>Eukaryota</taxon>
        <taxon>Metazoa</taxon>
        <taxon>Chordata</taxon>
        <taxon>Craniata</taxon>
        <taxon>Vertebrata</taxon>
        <taxon>Euteleostomi</taxon>
        <taxon>Mammalia</taxon>
        <taxon>Eutheria</taxon>
        <taxon>Laurasiatheria</taxon>
        <taxon>Artiodactyla</taxon>
        <taxon>Ruminantia</taxon>
        <taxon>Pecora</taxon>
        <taxon>Cervidae</taxon>
        <taxon>Odocoileinae</taxon>
        <taxon>Rangifer</taxon>
    </lineage>
</organism>
<gene>
    <name evidence="1" type="ORF">MRATA1EN22A_LOCUS13487</name>
</gene>
<accession>A0AC59Z3J2</accession>
<proteinExistence type="predicted"/>
<evidence type="ECO:0000313" key="1">
    <source>
        <dbReference type="EMBL" id="CAN0195749.1"/>
    </source>
</evidence>